<accession>A0A4Q7TJN4</accession>
<organism evidence="1 2">
    <name type="scientific">Microcella alkaliphila</name>
    <dbReference type="NCBI Taxonomy" id="279828"/>
    <lineage>
        <taxon>Bacteria</taxon>
        <taxon>Bacillati</taxon>
        <taxon>Actinomycetota</taxon>
        <taxon>Actinomycetes</taxon>
        <taxon>Micrococcales</taxon>
        <taxon>Microbacteriaceae</taxon>
        <taxon>Microcella</taxon>
    </lineage>
</organism>
<sequence length="224" mass="24944">MHQFEVDERDSSWEIDEARFRVYVFMGAANAVTTTDILSATVEEALEAARNLAEGDRHLWSIALAHDDGAMGRGLVWLSGNDYNDYPRADSDTAAYWRHRGTMQERYLLARAQSGEPVVLPTGERSVRLGPEWGVDLPLWEQFTDHYPVERGALPLGGRLEGSLAAWNQRWQELADPDTGRGASEKDWAAWKAKGVELVARLREALAGVAEVHPAHLHTGQPST</sequence>
<evidence type="ECO:0000313" key="2">
    <source>
        <dbReference type="Proteomes" id="UP000292408"/>
    </source>
</evidence>
<dbReference type="EMBL" id="SGXT01000014">
    <property type="protein sequence ID" value="RZT60846.1"/>
    <property type="molecule type" value="Genomic_DNA"/>
</dbReference>
<protein>
    <submittedName>
        <fullName evidence="1">Uncharacterized protein</fullName>
    </submittedName>
</protein>
<gene>
    <name evidence="1" type="ORF">EV140_1371</name>
</gene>
<dbReference type="AlphaFoldDB" id="A0A4Q7TJN4"/>
<name>A0A4Q7TJN4_9MICO</name>
<proteinExistence type="predicted"/>
<dbReference type="RefSeq" id="WP_130282332.1">
    <property type="nucleotide sequence ID" value="NZ_SGXT01000014.1"/>
</dbReference>
<dbReference type="Proteomes" id="UP000292408">
    <property type="component" value="Unassembled WGS sequence"/>
</dbReference>
<dbReference type="OrthoDB" id="4381340at2"/>
<evidence type="ECO:0000313" key="1">
    <source>
        <dbReference type="EMBL" id="RZT60846.1"/>
    </source>
</evidence>
<keyword evidence="2" id="KW-1185">Reference proteome</keyword>
<comment type="caution">
    <text evidence="1">The sequence shown here is derived from an EMBL/GenBank/DDBJ whole genome shotgun (WGS) entry which is preliminary data.</text>
</comment>
<reference evidence="1 2" key="1">
    <citation type="journal article" date="2015" name="Stand. Genomic Sci.">
        <title>Genomic Encyclopedia of Bacterial and Archaeal Type Strains, Phase III: the genomes of soil and plant-associated and newly described type strains.</title>
        <authorList>
            <person name="Whitman W.B."/>
            <person name="Woyke T."/>
            <person name="Klenk H.P."/>
            <person name="Zhou Y."/>
            <person name="Lilburn T.G."/>
            <person name="Beck B.J."/>
            <person name="De Vos P."/>
            <person name="Vandamme P."/>
            <person name="Eisen J.A."/>
            <person name="Garrity G."/>
            <person name="Hugenholtz P."/>
            <person name="Kyrpides N.C."/>
        </authorList>
    </citation>
    <scope>NUCLEOTIDE SEQUENCE [LARGE SCALE GENOMIC DNA]</scope>
    <source>
        <strain evidence="1 2">AC4r</strain>
    </source>
</reference>